<evidence type="ECO:0000313" key="5">
    <source>
        <dbReference type="EMBL" id="QDI90241.1"/>
    </source>
</evidence>
<dbReference type="AlphaFoldDB" id="A0A514LG62"/>
<dbReference type="EMBL" id="CP035485">
    <property type="protein sequence ID" value="QDI90241.1"/>
    <property type="molecule type" value="Genomic_DNA"/>
</dbReference>
<dbReference type="HAMAP" id="MF_00984">
    <property type="entry name" value="SSB"/>
    <property type="match status" value="1"/>
</dbReference>
<dbReference type="PROSITE" id="PS50935">
    <property type="entry name" value="SSB"/>
    <property type="match status" value="1"/>
</dbReference>
<comment type="subunit">
    <text evidence="2">Homotetramer.</text>
</comment>
<proteinExistence type="inferred from homology"/>
<dbReference type="NCBIfam" id="TIGR00621">
    <property type="entry name" value="ssb"/>
    <property type="match status" value="1"/>
</dbReference>
<keyword evidence="1 2" id="KW-0238">DNA-binding</keyword>
<dbReference type="GO" id="GO:0006310">
    <property type="term" value="P:DNA recombination"/>
    <property type="evidence" value="ECO:0007669"/>
    <property type="project" value="UniProtKB-UniRule"/>
</dbReference>
<sequence>MSLNNVTLIGRLTRDWELRYTPSGYGVANGGIAVNRPFKNQHGENEADFFNVTVWRKQAENAASYTGKGSLVAIDGRLQSRRYENKHGQNVTAIEVVAESVQFLEPKSQQRQSNNEAGANDAGANDAGTNDATQALYGDGQQVEINDEDLPF</sequence>
<dbReference type="PANTHER" id="PTHR10302">
    <property type="entry name" value="SINGLE-STRANDED DNA-BINDING PROTEIN"/>
    <property type="match status" value="1"/>
</dbReference>
<name>A0A514LG62_9BACI</name>
<evidence type="ECO:0000256" key="3">
    <source>
        <dbReference type="PIRNR" id="PIRNR002070"/>
    </source>
</evidence>
<dbReference type="OrthoDB" id="9809878at2"/>
<gene>
    <name evidence="5" type="primary">ssb</name>
    <name evidence="5" type="ORF">EPH95_02855</name>
</gene>
<dbReference type="InterPro" id="IPR000424">
    <property type="entry name" value="Primosome_PriB/ssb"/>
</dbReference>
<dbReference type="PANTHER" id="PTHR10302:SF27">
    <property type="entry name" value="SINGLE-STRANDED DNA-BINDING PROTEIN"/>
    <property type="match status" value="1"/>
</dbReference>
<feature type="compositionally biased region" description="Polar residues" evidence="4">
    <location>
        <begin position="107"/>
        <end position="116"/>
    </location>
</feature>
<dbReference type="Pfam" id="PF00436">
    <property type="entry name" value="SSB"/>
    <property type="match status" value="1"/>
</dbReference>
<keyword evidence="2" id="KW-0234">DNA repair</keyword>
<comment type="function">
    <text evidence="2">Plays an important role in DNA replication, recombination and repair. Binds to ssDNA and to an array of partner proteins to recruit them to their sites of action during DNA metabolism.</text>
</comment>
<dbReference type="SUPFAM" id="SSF50249">
    <property type="entry name" value="Nucleic acid-binding proteins"/>
    <property type="match status" value="1"/>
</dbReference>
<dbReference type="Gene3D" id="2.40.50.140">
    <property type="entry name" value="Nucleic acid-binding proteins"/>
    <property type="match status" value="1"/>
</dbReference>
<keyword evidence="2" id="KW-0235">DNA replication</keyword>
<dbReference type="CDD" id="cd04496">
    <property type="entry name" value="SSB_OBF"/>
    <property type="match status" value="1"/>
</dbReference>
<evidence type="ECO:0000256" key="1">
    <source>
        <dbReference type="ARBA" id="ARBA00023125"/>
    </source>
</evidence>
<dbReference type="GO" id="GO:0006260">
    <property type="term" value="P:DNA replication"/>
    <property type="evidence" value="ECO:0007669"/>
    <property type="project" value="UniProtKB-UniRule"/>
</dbReference>
<keyword evidence="2" id="KW-0227">DNA damage</keyword>
<keyword evidence="2" id="KW-0233">DNA recombination</keyword>
<accession>A0A514LG62</accession>
<evidence type="ECO:0000256" key="4">
    <source>
        <dbReference type="SAM" id="MobiDB-lite"/>
    </source>
</evidence>
<dbReference type="GO" id="GO:0006281">
    <property type="term" value="P:DNA repair"/>
    <property type="evidence" value="ECO:0007669"/>
    <property type="project" value="UniProtKB-UniRule"/>
</dbReference>
<dbReference type="InterPro" id="IPR011344">
    <property type="entry name" value="ssDNA-bd"/>
</dbReference>
<comment type="caution">
    <text evidence="2">Lacks conserved residue(s) required for the propagation of feature annotation.</text>
</comment>
<evidence type="ECO:0000256" key="2">
    <source>
        <dbReference type="HAMAP-Rule" id="MF_00984"/>
    </source>
</evidence>
<dbReference type="KEGG" id="sale:EPH95_02855"/>
<dbReference type="RefSeq" id="WP_142087171.1">
    <property type="nucleotide sequence ID" value="NZ_CP035485.1"/>
</dbReference>
<dbReference type="GO" id="GO:0003697">
    <property type="term" value="F:single-stranded DNA binding"/>
    <property type="evidence" value="ECO:0007669"/>
    <property type="project" value="UniProtKB-UniRule"/>
</dbReference>
<dbReference type="InterPro" id="IPR012340">
    <property type="entry name" value="NA-bd_OB-fold"/>
</dbReference>
<organism evidence="5 6">
    <name type="scientific">Salicibibacter halophilus</name>
    <dbReference type="NCBI Taxonomy" id="2502791"/>
    <lineage>
        <taxon>Bacteria</taxon>
        <taxon>Bacillati</taxon>
        <taxon>Bacillota</taxon>
        <taxon>Bacilli</taxon>
        <taxon>Bacillales</taxon>
        <taxon>Bacillaceae</taxon>
        <taxon>Salicibibacter</taxon>
    </lineage>
</organism>
<protein>
    <recommendedName>
        <fullName evidence="2 3">Single-stranded DNA-binding protein</fullName>
        <shortName evidence="2">SSB</shortName>
    </recommendedName>
</protein>
<dbReference type="PIRSF" id="PIRSF002070">
    <property type="entry name" value="SSB"/>
    <property type="match status" value="1"/>
</dbReference>
<evidence type="ECO:0000313" key="6">
    <source>
        <dbReference type="Proteomes" id="UP000319756"/>
    </source>
</evidence>
<keyword evidence="6" id="KW-1185">Reference proteome</keyword>
<feature type="region of interest" description="Disordered" evidence="4">
    <location>
        <begin position="105"/>
        <end position="152"/>
    </location>
</feature>
<feature type="short sequence motif" description="Important for interaction with partner proteins" evidence="2">
    <location>
        <begin position="147"/>
        <end position="152"/>
    </location>
</feature>
<reference evidence="6" key="1">
    <citation type="submission" date="2019-01" db="EMBL/GenBank/DDBJ databases">
        <title>Genomic analysis of Salicibibacter sp. NKC3-5.</title>
        <authorList>
            <person name="Oh Y.J."/>
        </authorList>
    </citation>
    <scope>NUCLEOTIDE SEQUENCE [LARGE SCALE GENOMIC DNA]</scope>
    <source>
        <strain evidence="6">NKC3-5</strain>
    </source>
</reference>
<feature type="compositionally biased region" description="Low complexity" evidence="4">
    <location>
        <begin position="117"/>
        <end position="133"/>
    </location>
</feature>
<dbReference type="Proteomes" id="UP000319756">
    <property type="component" value="Chromosome"/>
</dbReference>
<dbReference type="GO" id="GO:0009295">
    <property type="term" value="C:nucleoid"/>
    <property type="evidence" value="ECO:0007669"/>
    <property type="project" value="TreeGrafter"/>
</dbReference>